<dbReference type="PROSITE" id="PS51737">
    <property type="entry name" value="RECOMBINASE_DNA_BIND"/>
    <property type="match status" value="1"/>
</dbReference>
<proteinExistence type="predicted"/>
<dbReference type="InterPro" id="IPR011109">
    <property type="entry name" value="DNA_bind_recombinase_dom"/>
</dbReference>
<evidence type="ECO:0000259" key="2">
    <source>
        <dbReference type="PROSITE" id="PS51737"/>
    </source>
</evidence>
<accession>A0ABT7EBH3</accession>
<dbReference type="Proteomes" id="UP001301012">
    <property type="component" value="Unassembled WGS sequence"/>
</dbReference>
<dbReference type="Gene3D" id="3.90.1750.20">
    <property type="entry name" value="Putative Large Serine Recombinase, Chain B, Domain 2"/>
    <property type="match status" value="1"/>
</dbReference>
<reference evidence="3 4" key="1">
    <citation type="submission" date="2023-05" db="EMBL/GenBank/DDBJ databases">
        <title>Rombocin, a short stable natural nisin variant, displays selective antimicrobial activity against Listeria monocytogenes and employs dual mode of action to kill target bacterial strains.</title>
        <authorList>
            <person name="Wambui J."/>
            <person name="Stephan R."/>
            <person name="Kuipers O.P."/>
        </authorList>
    </citation>
    <scope>NUCLEOTIDE SEQUENCE [LARGE SCALE GENOMIC DNA]</scope>
    <source>
        <strain evidence="3 4">RC002</strain>
    </source>
</reference>
<evidence type="ECO:0000313" key="4">
    <source>
        <dbReference type="Proteomes" id="UP001301012"/>
    </source>
</evidence>
<dbReference type="PANTHER" id="PTHR30461">
    <property type="entry name" value="DNA-INVERTASE FROM LAMBDOID PROPHAGE"/>
    <property type="match status" value="1"/>
</dbReference>
<dbReference type="Pfam" id="PF07508">
    <property type="entry name" value="Recombinase"/>
    <property type="match status" value="1"/>
</dbReference>
<dbReference type="Gene3D" id="3.40.50.1390">
    <property type="entry name" value="Resolvase, N-terminal catalytic domain"/>
    <property type="match status" value="1"/>
</dbReference>
<sequence length="250" mass="28970">MKNVVGYVRISSASQIDNTSIEVQIEKIQMYCSLHNLNLVKIYKDEGISPKNTDRPNYQDMMEFLGSEESNVDGIVVYKNDRLHRSLYDLLGMIKQLKEFKVDLVSITEMFDTSTAQGMLFLQMLGSFSEFERQLIVERTKSGRLAKGEKKLYPGGKIAFGYNLVDEHLTINYDEAEIVKDIFKMRCKGITYTKIAQKYSMSKQRVCYILKNRLYLGKYKYEGKVEKNKIGFDVPRIITSYTFTKANKIE</sequence>
<dbReference type="RefSeq" id="WP_284133209.1">
    <property type="nucleotide sequence ID" value="NZ_JASKYM010000006.1"/>
</dbReference>
<dbReference type="SUPFAM" id="SSF53041">
    <property type="entry name" value="Resolvase-like"/>
    <property type="match status" value="1"/>
</dbReference>
<protein>
    <submittedName>
        <fullName evidence="3">Recombinase family protein</fullName>
    </submittedName>
</protein>
<evidence type="ECO:0000259" key="1">
    <source>
        <dbReference type="PROSITE" id="PS51736"/>
    </source>
</evidence>
<dbReference type="CDD" id="cd03768">
    <property type="entry name" value="SR_ResInv"/>
    <property type="match status" value="1"/>
</dbReference>
<dbReference type="PANTHER" id="PTHR30461:SF23">
    <property type="entry name" value="DNA RECOMBINASE-RELATED"/>
    <property type="match status" value="1"/>
</dbReference>
<dbReference type="InterPro" id="IPR038109">
    <property type="entry name" value="DNA_bind_recomb_sf"/>
</dbReference>
<comment type="caution">
    <text evidence="3">The sequence shown here is derived from an EMBL/GenBank/DDBJ whole genome shotgun (WGS) entry which is preliminary data.</text>
</comment>
<evidence type="ECO:0000313" key="3">
    <source>
        <dbReference type="EMBL" id="MDK2564281.1"/>
    </source>
</evidence>
<feature type="domain" description="Recombinase" evidence="2">
    <location>
        <begin position="159"/>
        <end position="250"/>
    </location>
</feature>
<dbReference type="SMART" id="SM00857">
    <property type="entry name" value="Resolvase"/>
    <property type="match status" value="1"/>
</dbReference>
<dbReference type="Pfam" id="PF00239">
    <property type="entry name" value="Resolvase"/>
    <property type="match status" value="1"/>
</dbReference>
<dbReference type="EMBL" id="JASKYM010000006">
    <property type="protein sequence ID" value="MDK2564281.1"/>
    <property type="molecule type" value="Genomic_DNA"/>
</dbReference>
<dbReference type="InterPro" id="IPR006119">
    <property type="entry name" value="Resolv_N"/>
</dbReference>
<gene>
    <name evidence="3" type="ORF">QOZ84_12030</name>
</gene>
<dbReference type="PROSITE" id="PS51736">
    <property type="entry name" value="RECOMBINASES_3"/>
    <property type="match status" value="1"/>
</dbReference>
<name>A0ABT7EBH3_9FIRM</name>
<dbReference type="InterPro" id="IPR050639">
    <property type="entry name" value="SSR_resolvase"/>
</dbReference>
<keyword evidence="4" id="KW-1185">Reference proteome</keyword>
<organism evidence="3 4">
    <name type="scientific">Romboutsia sedimentorum</name>
    <dbReference type="NCBI Taxonomy" id="1368474"/>
    <lineage>
        <taxon>Bacteria</taxon>
        <taxon>Bacillati</taxon>
        <taxon>Bacillota</taxon>
        <taxon>Clostridia</taxon>
        <taxon>Peptostreptococcales</taxon>
        <taxon>Peptostreptococcaceae</taxon>
        <taxon>Romboutsia</taxon>
    </lineage>
</organism>
<dbReference type="InterPro" id="IPR036162">
    <property type="entry name" value="Resolvase-like_N_sf"/>
</dbReference>
<feature type="domain" description="Resolvase/invertase-type recombinase catalytic" evidence="1">
    <location>
        <begin position="3"/>
        <end position="151"/>
    </location>
</feature>